<dbReference type="PROSITE" id="PS00331">
    <property type="entry name" value="MALIC_ENZYMES"/>
    <property type="match status" value="1"/>
</dbReference>
<feature type="binding site" evidence="6">
    <location>
        <position position="371"/>
    </location>
    <ligand>
        <name>(S)-malate</name>
        <dbReference type="ChEBI" id="CHEBI:15589"/>
    </ligand>
</feature>
<feature type="active site" description="Proton donor" evidence="5">
    <location>
        <position position="111"/>
    </location>
</feature>
<dbReference type="GO" id="GO:0046872">
    <property type="term" value="F:metal ion binding"/>
    <property type="evidence" value="ECO:0007669"/>
    <property type="project" value="UniProtKB-KW"/>
</dbReference>
<dbReference type="InterPro" id="IPR037062">
    <property type="entry name" value="Malic_N_dom_sf"/>
</dbReference>
<gene>
    <name evidence="9" type="ORF">B1B05_14160</name>
    <name evidence="10" type="ORF">SAMN05443094_10748</name>
</gene>
<dbReference type="InterPro" id="IPR051674">
    <property type="entry name" value="Malate_Decarboxylase"/>
</dbReference>
<dbReference type="STRING" id="1017273.SAMN05443094_10748"/>
<dbReference type="PANTHER" id="PTHR43237">
    <property type="entry name" value="NADP-DEPENDENT MALIC ENZYME"/>
    <property type="match status" value="1"/>
</dbReference>
<evidence type="ECO:0000256" key="1">
    <source>
        <dbReference type="ARBA" id="ARBA00001936"/>
    </source>
</evidence>
<dbReference type="InterPro" id="IPR001891">
    <property type="entry name" value="Malic_OxRdtase"/>
</dbReference>
<evidence type="ECO:0000256" key="2">
    <source>
        <dbReference type="ARBA" id="ARBA00008785"/>
    </source>
</evidence>
<dbReference type="InterPro" id="IPR006140">
    <property type="entry name" value="D-isomer_DH_NAD-bd"/>
</dbReference>
<dbReference type="Proteomes" id="UP000215545">
    <property type="component" value="Unassembled WGS sequence"/>
</dbReference>
<dbReference type="Proteomes" id="UP000186385">
    <property type="component" value="Unassembled WGS sequence"/>
</dbReference>
<comment type="cofactor">
    <cofactor evidence="7">
        <name>Mg(2+)</name>
        <dbReference type="ChEBI" id="CHEBI:18420"/>
    </cofactor>
    <cofactor evidence="7">
        <name>Mn(2+)</name>
        <dbReference type="ChEBI" id="CHEBI:29035"/>
    </cofactor>
    <text evidence="7">Divalent metal cations. Prefers magnesium or manganese.</text>
</comment>
<dbReference type="EMBL" id="MWSK01000007">
    <property type="protein sequence ID" value="OXS75677.1"/>
    <property type="molecule type" value="Genomic_DNA"/>
</dbReference>
<dbReference type="Pfam" id="PF03949">
    <property type="entry name" value="Malic_M"/>
    <property type="match status" value="1"/>
</dbReference>
<accession>A0A1N7A2U7</accession>
<dbReference type="Gene3D" id="3.40.50.720">
    <property type="entry name" value="NAD(P)-binding Rossmann-like Domain"/>
    <property type="match status" value="1"/>
</dbReference>
<comment type="cofactor">
    <cofactor evidence="1">
        <name>Mn(2+)</name>
        <dbReference type="ChEBI" id="CHEBI:29035"/>
    </cofactor>
</comment>
<dbReference type="PANTHER" id="PTHR43237:SF4">
    <property type="entry name" value="NADP-DEPENDENT MALIC ENZYME"/>
    <property type="match status" value="1"/>
</dbReference>
<dbReference type="InterPro" id="IPR015884">
    <property type="entry name" value="Malic_enzyme_CS"/>
</dbReference>
<evidence type="ECO:0000256" key="3">
    <source>
        <dbReference type="ARBA" id="ARBA00022723"/>
    </source>
</evidence>
<reference evidence="10 11" key="1">
    <citation type="submission" date="2017-01" db="EMBL/GenBank/DDBJ databases">
        <authorList>
            <person name="Mah S.A."/>
            <person name="Swanson W.J."/>
            <person name="Moy G.W."/>
            <person name="Vacquier V.D."/>
        </authorList>
    </citation>
    <scope>NUCLEOTIDE SEQUENCE [LARGE SCALE GENOMIC DNA]</scope>
    <source>
        <strain evidence="10 11">NIO-1016</strain>
    </source>
</reference>
<keyword evidence="4" id="KW-0560">Oxidoreductase</keyword>
<evidence type="ECO:0000313" key="10">
    <source>
        <dbReference type="EMBL" id="SIR33329.1"/>
    </source>
</evidence>
<dbReference type="PROSITE" id="PS51671">
    <property type="entry name" value="ACT"/>
    <property type="match status" value="1"/>
</dbReference>
<evidence type="ECO:0000256" key="5">
    <source>
        <dbReference type="PIRSR" id="PIRSR000106-1"/>
    </source>
</evidence>
<dbReference type="GO" id="GO:0051287">
    <property type="term" value="F:NAD binding"/>
    <property type="evidence" value="ECO:0007669"/>
    <property type="project" value="InterPro"/>
</dbReference>
<evidence type="ECO:0000256" key="7">
    <source>
        <dbReference type="PIRSR" id="PIRSR000106-3"/>
    </source>
</evidence>
<dbReference type="EMBL" id="FTLX01000007">
    <property type="protein sequence ID" value="SIR33329.1"/>
    <property type="molecule type" value="Genomic_DNA"/>
</dbReference>
<sequence length="441" mass="46546">MAYNKLIRTLMIEIPSVPGSLGKVATAIGLNGGDIGEVETIKVGTDHTQRNITVQVENEDRLQDLIEAINELEGFRVQTVSDEVLRAHEGGKVQMKSKMPIQSLADLSRVYTPGVADVCKVIEAEPEKAKIYTNIGNSVAIVTDGTAILGLGDIGPVAGMPVMEGKSALFDQLVGINGIPILLDTKNPDEIVATVKHIAPGFGGILLEDIGSPHCFEIEERLKAELDIPVMHDDQHGTAVVTLAAVISACKSTGVDLKEATVGQIGLGAAGLAICRMLMAYGAKSVLGADRSQEAKDRLQNYGGTPVDDLEELMSQCDIVIATTGVQGLIKKEWVRKGQIILALSNPKPEIEAETAIEAGAAFAADGRSVNNVLGFPGIFRGVLNAQSDKVTHPMLVAAAEAIASCTKAGDLVPQPLDRSVHERVAEAVEKVAADAKQPLH</sequence>
<dbReference type="OrthoDB" id="9805787at2"/>
<feature type="binding site" evidence="7">
    <location>
        <position position="208"/>
    </location>
    <ligand>
        <name>a divalent metal cation</name>
        <dbReference type="ChEBI" id="CHEBI:60240"/>
    </ligand>
</feature>
<dbReference type="SUPFAM" id="SSF53223">
    <property type="entry name" value="Aminoacid dehydrogenase-like, N-terminal domain"/>
    <property type="match status" value="1"/>
</dbReference>
<dbReference type="AlphaFoldDB" id="A0A1N7A2U7"/>
<keyword evidence="3 7" id="KW-0479">Metal-binding</keyword>
<feature type="binding site" evidence="7">
    <location>
        <position position="234"/>
    </location>
    <ligand>
        <name>a divalent metal cation</name>
        <dbReference type="ChEBI" id="CHEBI:60240"/>
    </ligand>
</feature>
<protein>
    <submittedName>
        <fullName evidence="10">Malate dehydrogenase (Oxaloacetate-decarboxylating)</fullName>
    </submittedName>
    <submittedName>
        <fullName evidence="9">NAD-dependent malic enzyme 1</fullName>
    </submittedName>
</protein>
<dbReference type="SUPFAM" id="SSF51735">
    <property type="entry name" value="NAD(P)-binding Rossmann-fold domains"/>
    <property type="match status" value="1"/>
</dbReference>
<reference evidence="9" key="3">
    <citation type="submission" date="2017-03" db="EMBL/GenBank/DDBJ databases">
        <authorList>
            <person name="Dastager S.G."/>
            <person name="Neurgaonkar P.S."/>
            <person name="Dharne M.S."/>
        </authorList>
    </citation>
    <scope>NUCLEOTIDE SEQUENCE</scope>
    <source>
        <strain evidence="9">DSM 25145</strain>
    </source>
</reference>
<feature type="domain" description="ACT" evidence="8">
    <location>
        <begin position="9"/>
        <end position="83"/>
    </location>
</feature>
<dbReference type="Gene3D" id="3.40.50.10380">
    <property type="entry name" value="Malic enzyme, N-terminal domain"/>
    <property type="match status" value="1"/>
</dbReference>
<dbReference type="InterPro" id="IPR036291">
    <property type="entry name" value="NAD(P)-bd_dom_sf"/>
</dbReference>
<dbReference type="InterPro" id="IPR012302">
    <property type="entry name" value="Malic_NAD-bd"/>
</dbReference>
<dbReference type="InterPro" id="IPR002912">
    <property type="entry name" value="ACT_dom"/>
</dbReference>
<evidence type="ECO:0000256" key="6">
    <source>
        <dbReference type="PIRSR" id="PIRSR000106-2"/>
    </source>
</evidence>
<dbReference type="SMART" id="SM01274">
    <property type="entry name" value="malic"/>
    <property type="match status" value="1"/>
</dbReference>
<evidence type="ECO:0000256" key="4">
    <source>
        <dbReference type="ARBA" id="ARBA00023002"/>
    </source>
</evidence>
<dbReference type="InterPro" id="IPR046346">
    <property type="entry name" value="Aminoacid_DH-like_N_sf"/>
</dbReference>
<comment type="similarity">
    <text evidence="2">Belongs to the malic enzymes family.</text>
</comment>
<organism evidence="10 11">
    <name type="scientific">Domibacillus enclensis</name>
    <dbReference type="NCBI Taxonomy" id="1017273"/>
    <lineage>
        <taxon>Bacteria</taxon>
        <taxon>Bacillati</taxon>
        <taxon>Bacillota</taxon>
        <taxon>Bacilli</taxon>
        <taxon>Bacillales</taxon>
        <taxon>Bacillaceae</taxon>
        <taxon>Domibacillus</taxon>
    </lineage>
</organism>
<dbReference type="GO" id="GO:0004470">
    <property type="term" value="F:malic enzyme activity"/>
    <property type="evidence" value="ECO:0007669"/>
    <property type="project" value="InterPro"/>
</dbReference>
<feature type="binding site" evidence="7">
    <location>
        <position position="209"/>
    </location>
    <ligand>
        <name>a divalent metal cation</name>
        <dbReference type="ChEBI" id="CHEBI:60240"/>
    </ligand>
</feature>
<keyword evidence="12" id="KW-1185">Reference proteome</keyword>
<dbReference type="SMART" id="SM00919">
    <property type="entry name" value="Malic_M"/>
    <property type="match status" value="1"/>
</dbReference>
<dbReference type="Pfam" id="PF02826">
    <property type="entry name" value="2-Hacid_dh_C"/>
    <property type="match status" value="1"/>
</dbReference>
<evidence type="ECO:0000313" key="12">
    <source>
        <dbReference type="Proteomes" id="UP000215545"/>
    </source>
</evidence>
<name>A0A1N7A2U7_9BACI</name>
<dbReference type="PIRSF" id="PIRSF000106">
    <property type="entry name" value="ME"/>
    <property type="match status" value="1"/>
</dbReference>
<evidence type="ECO:0000313" key="11">
    <source>
        <dbReference type="Proteomes" id="UP000186385"/>
    </source>
</evidence>
<proteinExistence type="inferred from homology"/>
<dbReference type="RefSeq" id="WP_045850243.1">
    <property type="nucleotide sequence ID" value="NZ_FTLX01000007.1"/>
</dbReference>
<dbReference type="GO" id="GO:0016616">
    <property type="term" value="F:oxidoreductase activity, acting on the CH-OH group of donors, NAD or NADP as acceptor"/>
    <property type="evidence" value="ECO:0007669"/>
    <property type="project" value="InterPro"/>
</dbReference>
<evidence type="ECO:0000313" key="9">
    <source>
        <dbReference type="EMBL" id="OXS75677.1"/>
    </source>
</evidence>
<dbReference type="InterPro" id="IPR012301">
    <property type="entry name" value="Malic_N_dom"/>
</dbReference>
<feature type="binding site" evidence="6">
    <location>
        <position position="346"/>
    </location>
    <ligand>
        <name>(S)-malate</name>
        <dbReference type="ChEBI" id="CHEBI:15589"/>
    </ligand>
</feature>
<reference evidence="12" key="2">
    <citation type="submission" date="2017-03" db="EMBL/GenBank/DDBJ databases">
        <title>Bacillus sp. V-88(T) DSM27956, whole genome shotgun sequencing project.</title>
        <authorList>
            <person name="Dastager S.G."/>
            <person name="Neurgaonkar P.S."/>
            <person name="Dharne M.S."/>
        </authorList>
    </citation>
    <scope>NUCLEOTIDE SEQUENCE [LARGE SCALE GENOMIC DNA]</scope>
    <source>
        <strain evidence="12">DSM 25145</strain>
    </source>
</reference>
<feature type="active site" description="Proton acceptor" evidence="5">
    <location>
        <position position="166"/>
    </location>
</feature>
<dbReference type="Pfam" id="PF00390">
    <property type="entry name" value="malic"/>
    <property type="match status" value="1"/>
</dbReference>
<evidence type="ECO:0000259" key="8">
    <source>
        <dbReference type="PROSITE" id="PS51671"/>
    </source>
</evidence>